<dbReference type="AlphaFoldDB" id="A0A0M2P5S6"/>
<dbReference type="PANTHER" id="PTHR34472:SF1">
    <property type="entry name" value="SULFUR CARRIER PROTEIN THIS"/>
    <property type="match status" value="1"/>
</dbReference>
<organism evidence="1 2">
    <name type="scientific">Staphylococcus cohnii subsp. cohnii</name>
    <dbReference type="NCBI Taxonomy" id="74704"/>
    <lineage>
        <taxon>Bacteria</taxon>
        <taxon>Bacillati</taxon>
        <taxon>Bacillota</taxon>
        <taxon>Bacilli</taxon>
        <taxon>Bacillales</taxon>
        <taxon>Staphylococcaceae</taxon>
        <taxon>Staphylococcus</taxon>
        <taxon>Staphylococcus cohnii species complex</taxon>
    </lineage>
</organism>
<dbReference type="NCBIfam" id="TIGR01683">
    <property type="entry name" value="thiS"/>
    <property type="match status" value="1"/>
</dbReference>
<dbReference type="Pfam" id="PF02597">
    <property type="entry name" value="ThiS"/>
    <property type="match status" value="1"/>
</dbReference>
<dbReference type="PATRIC" id="fig|74704.6.peg.1244"/>
<proteinExistence type="predicted"/>
<sequence length="67" mass="7764">MMHCVINGDNFTFENPLNIQEILQTLGLDEKRVIVEHNKKLIKQNQFQDYIVNDKDCLELLEFVGGG</sequence>
<evidence type="ECO:0000313" key="2">
    <source>
        <dbReference type="Proteomes" id="UP000034455"/>
    </source>
</evidence>
<dbReference type="Proteomes" id="UP000034455">
    <property type="component" value="Unassembled WGS sequence"/>
</dbReference>
<comment type="caution">
    <text evidence="1">The sequence shown here is derived from an EMBL/GenBank/DDBJ whole genome shotgun (WGS) entry which is preliminary data.</text>
</comment>
<evidence type="ECO:0000313" key="1">
    <source>
        <dbReference type="EMBL" id="KKI65253.1"/>
    </source>
</evidence>
<dbReference type="CDD" id="cd00565">
    <property type="entry name" value="Ubl_ThiS"/>
    <property type="match status" value="1"/>
</dbReference>
<dbReference type="InterPro" id="IPR010035">
    <property type="entry name" value="Thi_S"/>
</dbReference>
<dbReference type="SUPFAM" id="SSF54285">
    <property type="entry name" value="MoaD/ThiS"/>
    <property type="match status" value="1"/>
</dbReference>
<dbReference type="EMBL" id="LAKJ01000002">
    <property type="protein sequence ID" value="KKI65253.1"/>
    <property type="molecule type" value="Genomic_DNA"/>
</dbReference>
<dbReference type="PANTHER" id="PTHR34472">
    <property type="entry name" value="SULFUR CARRIER PROTEIN THIS"/>
    <property type="match status" value="1"/>
</dbReference>
<name>A0A0M2P5S6_STACC</name>
<dbReference type="InterPro" id="IPR012675">
    <property type="entry name" value="Beta-grasp_dom_sf"/>
</dbReference>
<dbReference type="InterPro" id="IPR003749">
    <property type="entry name" value="ThiS/MoaD-like"/>
</dbReference>
<dbReference type="Gene3D" id="3.10.20.30">
    <property type="match status" value="1"/>
</dbReference>
<dbReference type="InterPro" id="IPR016155">
    <property type="entry name" value="Mopterin_synth/thiamin_S_b"/>
</dbReference>
<reference evidence="1 2" key="1">
    <citation type="submission" date="2015-03" db="EMBL/GenBank/DDBJ databases">
        <title>Genome Assembly of Staphylococcus cohnii subsp. cohnii strain G22B2.</title>
        <authorList>
            <person name="Nair G."/>
            <person name="Kaur G."/>
            <person name="Khatri I."/>
            <person name="Singh N.K."/>
            <person name="Sathyabama S."/>
            <person name="Maurya S.K."/>
            <person name="Subramanian S."/>
            <person name="Agrewala J.N."/>
            <person name="Mayilraj S."/>
        </authorList>
    </citation>
    <scope>NUCLEOTIDE SEQUENCE [LARGE SCALE GENOMIC DNA]</scope>
    <source>
        <strain evidence="1 2">G22B2</strain>
    </source>
</reference>
<gene>
    <name evidence="1" type="ORF">UF66_1210</name>
</gene>
<protein>
    <submittedName>
        <fullName evidence="1">Sulfur carrier protein ThiS</fullName>
    </submittedName>
</protein>
<accession>A0A0M2P5S6</accession>